<organism evidence="1">
    <name type="scientific">Edaphobacter paludis</name>
    <dbReference type="NCBI Taxonomy" id="3035702"/>
    <lineage>
        <taxon>Bacteria</taxon>
        <taxon>Pseudomonadati</taxon>
        <taxon>Acidobacteriota</taxon>
        <taxon>Terriglobia</taxon>
        <taxon>Terriglobales</taxon>
        <taxon>Acidobacteriaceae</taxon>
        <taxon>Edaphobacter</taxon>
    </lineage>
</organism>
<dbReference type="EMBL" id="CP121195">
    <property type="protein sequence ID" value="XBH13272.1"/>
    <property type="molecule type" value="Genomic_DNA"/>
</dbReference>
<sequence>MNLPMMNDELLTKLTHIQNEILEKPQVEVNTEHVIHGGMYIRTIRLDADIVLVGALVKVSTVLIVSGKTAVFTGEGWIELDGYHVIPARAGRKQIFVTRKDTSITMIFPTDAKTVEQAEEEFTSEAEALMSRKNDNDTVVITGA</sequence>
<evidence type="ECO:0000313" key="1">
    <source>
        <dbReference type="EMBL" id="XBH13272.1"/>
    </source>
</evidence>
<name>A0AAU7D7H1_9BACT</name>
<dbReference type="AlphaFoldDB" id="A0AAU7D7H1"/>
<dbReference type="RefSeq" id="WP_348269754.1">
    <property type="nucleotide sequence ID" value="NZ_CP121195.1"/>
</dbReference>
<reference evidence="1" key="1">
    <citation type="submission" date="2023-03" db="EMBL/GenBank/DDBJ databases">
        <title>Edaphobacter sp.</title>
        <authorList>
            <person name="Huber K.J."/>
            <person name="Papendorf J."/>
            <person name="Pilke C."/>
            <person name="Bunk B."/>
            <person name="Sproeer C."/>
            <person name="Pester M."/>
        </authorList>
    </citation>
    <scope>NUCLEOTIDE SEQUENCE</scope>
    <source>
        <strain evidence="1">DSM 109920</strain>
    </source>
</reference>
<accession>A0AAU7D7H1</accession>
<protein>
    <submittedName>
        <fullName evidence="1">Uncharacterized protein</fullName>
    </submittedName>
</protein>
<gene>
    <name evidence="1" type="ORF">P8936_16525</name>
</gene>
<proteinExistence type="predicted"/>